<keyword evidence="4" id="KW-1003">Cell membrane</keyword>
<keyword evidence="6" id="KW-0808">Transferase</keyword>
<reference evidence="15 16" key="1">
    <citation type="journal article" date="2019" name="Int. J. Syst. Evol. Microbiol.">
        <title>The Global Catalogue of Microorganisms (GCM) 10K type strain sequencing project: providing services to taxonomists for standard genome sequencing and annotation.</title>
        <authorList>
            <consortium name="The Broad Institute Genomics Platform"/>
            <consortium name="The Broad Institute Genome Sequencing Center for Infectious Disease"/>
            <person name="Wu L."/>
            <person name="Ma J."/>
        </authorList>
    </citation>
    <scope>NUCLEOTIDE SEQUENCE [LARGE SCALE GENOMIC DNA]</scope>
    <source>
        <strain evidence="15 16">JCM 12774</strain>
    </source>
</reference>
<evidence type="ECO:0000256" key="3">
    <source>
        <dbReference type="ARBA" id="ARBA00012438"/>
    </source>
</evidence>
<dbReference type="PANTHER" id="PTHR34220:SF7">
    <property type="entry name" value="SENSOR HISTIDINE KINASE YPDA"/>
    <property type="match status" value="1"/>
</dbReference>
<comment type="caution">
    <text evidence="15">The sequence shown here is derived from an EMBL/GenBank/DDBJ whole genome shotgun (WGS) entry which is preliminary data.</text>
</comment>
<organism evidence="15 16">
    <name type="scientific">Paenibacillus motobuensis</name>
    <dbReference type="NCBI Taxonomy" id="295324"/>
    <lineage>
        <taxon>Bacteria</taxon>
        <taxon>Bacillati</taxon>
        <taxon>Bacillota</taxon>
        <taxon>Bacilli</taxon>
        <taxon>Bacillales</taxon>
        <taxon>Paenibacillaceae</taxon>
        <taxon>Paenibacillus</taxon>
    </lineage>
</organism>
<dbReference type="Gene3D" id="6.10.340.10">
    <property type="match status" value="1"/>
</dbReference>
<dbReference type="CDD" id="cd06225">
    <property type="entry name" value="HAMP"/>
    <property type="match status" value="1"/>
</dbReference>
<comment type="catalytic activity">
    <reaction evidence="1">
        <text>ATP + protein L-histidine = ADP + protein N-phospho-L-histidine.</text>
        <dbReference type="EC" id="2.7.13.3"/>
    </reaction>
</comment>
<evidence type="ECO:0000256" key="12">
    <source>
        <dbReference type="SAM" id="Phobius"/>
    </source>
</evidence>
<keyword evidence="8" id="KW-0418">Kinase</keyword>
<evidence type="ECO:0000259" key="13">
    <source>
        <dbReference type="PROSITE" id="PS50109"/>
    </source>
</evidence>
<dbReference type="Gene3D" id="3.30.565.10">
    <property type="entry name" value="Histidine kinase-like ATPase, C-terminal domain"/>
    <property type="match status" value="1"/>
</dbReference>
<keyword evidence="12" id="KW-1133">Transmembrane helix</keyword>
<keyword evidence="12" id="KW-0812">Transmembrane</keyword>
<dbReference type="InterPro" id="IPR036890">
    <property type="entry name" value="HATPase_C_sf"/>
</dbReference>
<evidence type="ECO:0000256" key="7">
    <source>
        <dbReference type="ARBA" id="ARBA00022741"/>
    </source>
</evidence>
<keyword evidence="7" id="KW-0547">Nucleotide-binding</keyword>
<keyword evidence="10" id="KW-0902">Two-component regulatory system</keyword>
<dbReference type="RefSeq" id="WP_343858666.1">
    <property type="nucleotide sequence ID" value="NZ_BAAACX010000007.1"/>
</dbReference>
<feature type="domain" description="Histidine kinase" evidence="13">
    <location>
        <begin position="484"/>
        <end position="587"/>
    </location>
</feature>
<dbReference type="InterPro" id="IPR003660">
    <property type="entry name" value="HAMP_dom"/>
</dbReference>
<evidence type="ECO:0000256" key="1">
    <source>
        <dbReference type="ARBA" id="ARBA00000085"/>
    </source>
</evidence>
<dbReference type="Proteomes" id="UP001500340">
    <property type="component" value="Unassembled WGS sequence"/>
</dbReference>
<dbReference type="InterPro" id="IPR003594">
    <property type="entry name" value="HATPase_dom"/>
</dbReference>
<dbReference type="InterPro" id="IPR005467">
    <property type="entry name" value="His_kinase_dom"/>
</dbReference>
<keyword evidence="11 12" id="KW-0472">Membrane</keyword>
<evidence type="ECO:0000256" key="6">
    <source>
        <dbReference type="ARBA" id="ARBA00022679"/>
    </source>
</evidence>
<dbReference type="PROSITE" id="PS50109">
    <property type="entry name" value="HIS_KIN"/>
    <property type="match status" value="1"/>
</dbReference>
<dbReference type="InterPro" id="IPR004358">
    <property type="entry name" value="Sig_transdc_His_kin-like_C"/>
</dbReference>
<accession>A0ABN0Y4E1</accession>
<dbReference type="EMBL" id="BAAACX010000007">
    <property type="protein sequence ID" value="GAA0382164.1"/>
    <property type="molecule type" value="Genomic_DNA"/>
</dbReference>
<dbReference type="Pfam" id="PF02518">
    <property type="entry name" value="HATPase_c"/>
    <property type="match status" value="1"/>
</dbReference>
<keyword evidence="16" id="KW-1185">Reference proteome</keyword>
<feature type="transmembrane region" description="Helical" evidence="12">
    <location>
        <begin position="21"/>
        <end position="42"/>
    </location>
</feature>
<dbReference type="SMART" id="SM00304">
    <property type="entry name" value="HAMP"/>
    <property type="match status" value="1"/>
</dbReference>
<dbReference type="InterPro" id="IPR050640">
    <property type="entry name" value="Bact_2-comp_sensor_kinase"/>
</dbReference>
<feature type="domain" description="HAMP" evidence="14">
    <location>
        <begin position="325"/>
        <end position="377"/>
    </location>
</feature>
<evidence type="ECO:0000256" key="9">
    <source>
        <dbReference type="ARBA" id="ARBA00022840"/>
    </source>
</evidence>
<dbReference type="PANTHER" id="PTHR34220">
    <property type="entry name" value="SENSOR HISTIDINE KINASE YPDA"/>
    <property type="match status" value="1"/>
</dbReference>
<evidence type="ECO:0000256" key="10">
    <source>
        <dbReference type="ARBA" id="ARBA00023012"/>
    </source>
</evidence>
<dbReference type="PRINTS" id="PR00344">
    <property type="entry name" value="BCTRLSENSOR"/>
</dbReference>
<evidence type="ECO:0000256" key="4">
    <source>
        <dbReference type="ARBA" id="ARBA00022475"/>
    </source>
</evidence>
<evidence type="ECO:0000256" key="11">
    <source>
        <dbReference type="ARBA" id="ARBA00023136"/>
    </source>
</evidence>
<dbReference type="EC" id="2.7.13.3" evidence="3"/>
<evidence type="ECO:0000259" key="14">
    <source>
        <dbReference type="PROSITE" id="PS50885"/>
    </source>
</evidence>
<dbReference type="SMART" id="SM00387">
    <property type="entry name" value="HATPase_c"/>
    <property type="match status" value="1"/>
</dbReference>
<evidence type="ECO:0000256" key="2">
    <source>
        <dbReference type="ARBA" id="ARBA00004651"/>
    </source>
</evidence>
<evidence type="ECO:0000313" key="16">
    <source>
        <dbReference type="Proteomes" id="UP001500340"/>
    </source>
</evidence>
<keyword evidence="5" id="KW-0597">Phosphoprotein</keyword>
<dbReference type="Pfam" id="PF00672">
    <property type="entry name" value="HAMP"/>
    <property type="match status" value="1"/>
</dbReference>
<proteinExistence type="predicted"/>
<dbReference type="Pfam" id="PF06580">
    <property type="entry name" value="His_kinase"/>
    <property type="match status" value="1"/>
</dbReference>
<dbReference type="InterPro" id="IPR010559">
    <property type="entry name" value="Sig_transdc_His_kin_internal"/>
</dbReference>
<evidence type="ECO:0000313" key="15">
    <source>
        <dbReference type="EMBL" id="GAA0382164.1"/>
    </source>
</evidence>
<evidence type="ECO:0000256" key="5">
    <source>
        <dbReference type="ARBA" id="ARBA00022553"/>
    </source>
</evidence>
<dbReference type="PROSITE" id="PS50885">
    <property type="entry name" value="HAMP"/>
    <property type="match status" value="1"/>
</dbReference>
<sequence>MSAPKLQKSMKFIPFGYKLMLTYMVFIIIPVIAIGYFSHTMYQDSILKQTRSNIQGTITQIKDNIEYKMSDVERISNMLYSDYSLSNELRSYKMGWDNHERITKIIMPKFDIALNATGLNIAMYIFLDNDTLPEKYNGSFENENPDLLERIKTYNLYHLDRIEDKNWHRNFPEEKIGQTMVWQKVERDYELGRISLLRRLVDMKNPLNLKEVGFMRFSVRKQELFQAVDYTKIGDGGALLIRDENGNIMYLSGKMPDMIDQVNGTVDKDNYLVIKDNVGNQNWELVAYVPMTVMERDSARVKAFIIAICLFCLVVFTFAGMFISRYFSIRMNKVVSVLNAYREGELHKRMGYHGKDEFSEIALALNEMGQNINHLIEEVYVTQIEKKEAELESLQAQINPHFLYNTLSSISRLAKFGEIDKLQQMVLDLAKFYRLSLNEGRTLIPVHSELEQAEAYMSIQKTKFGDAVTIDYDIDPAIGKYETIKLILQPFIENAFEHARMGDSLHIRIVGRLEGKQIIFKIIDNGVGMSAERIRQIFDPIEGLNTGFGIRNVHSRIQLHFGSEYGVTIGSGRGIGTTVQIVIPARESGKT</sequence>
<dbReference type="SUPFAM" id="SSF55874">
    <property type="entry name" value="ATPase domain of HSP90 chaperone/DNA topoisomerase II/histidine kinase"/>
    <property type="match status" value="1"/>
</dbReference>
<keyword evidence="9" id="KW-0067">ATP-binding</keyword>
<name>A0ABN0Y4E1_9BACL</name>
<evidence type="ECO:0000256" key="8">
    <source>
        <dbReference type="ARBA" id="ARBA00022777"/>
    </source>
</evidence>
<gene>
    <name evidence="15" type="ORF">GCM10008933_11650</name>
</gene>
<comment type="subcellular location">
    <subcellularLocation>
        <location evidence="2">Cell membrane</location>
        <topology evidence="2">Multi-pass membrane protein</topology>
    </subcellularLocation>
</comment>
<protein>
    <recommendedName>
        <fullName evidence="3">histidine kinase</fullName>
        <ecNumber evidence="3">2.7.13.3</ecNumber>
    </recommendedName>
</protein>
<feature type="transmembrane region" description="Helical" evidence="12">
    <location>
        <begin position="303"/>
        <end position="323"/>
    </location>
</feature>